<sequence length="199" mass="22566">MYDDDNMDGQAPGPIDDRLQKEKDKDALIAQIQAVLDGGHSVENENSLIGLMQSQRRLLLDIATQTFINKPNNPKLLDSINTILAQMEKTVRDNRKERLKDRELEDNKANFSTFVNALNEISAGRIKMPDYGDMAIILDPLAPVVDLSDDPDSEIREEEYVQGRQILDSNQIKESFEIDEETPVKLADEDSEDEFDPDM</sequence>
<dbReference type="GeneID" id="77953293"/>
<keyword evidence="3" id="KW-1185">Reference proteome</keyword>
<evidence type="ECO:0000313" key="2">
    <source>
        <dbReference type="EMBL" id="QYN80116.1"/>
    </source>
</evidence>
<dbReference type="RefSeq" id="YP_010676928.1">
    <property type="nucleotide sequence ID" value="NC_071015.1"/>
</dbReference>
<accession>A0AAE7WGV1</accession>
<dbReference type="EMBL" id="MZ348422">
    <property type="protein sequence ID" value="QYN80116.1"/>
    <property type="molecule type" value="Genomic_DNA"/>
</dbReference>
<reference evidence="2" key="1">
    <citation type="journal article" date="2021" name="Viruses">
        <title>Novel Viruses That Lyse Plant and Human Strains of Kosakonia cowanii.</title>
        <authorList>
            <person name="Petrzik K."/>
            <person name="Brazdova S."/>
            <person name="Krawczyk K."/>
        </authorList>
    </citation>
    <scope>NUCLEOTIDE SEQUENCE</scope>
</reference>
<evidence type="ECO:0000256" key="1">
    <source>
        <dbReference type="SAM" id="MobiDB-lite"/>
    </source>
</evidence>
<organism evidence="2 3">
    <name type="scientific">Kosakonia phage Kc263</name>
    <dbReference type="NCBI Taxonomy" id="2863194"/>
    <lineage>
        <taxon>Viruses</taxon>
        <taxon>Duplodnaviria</taxon>
        <taxon>Heunggongvirae</taxon>
        <taxon>Uroviricota</taxon>
        <taxon>Caudoviricetes</taxon>
        <taxon>Chimalliviridae</taxon>
        <taxon>Branisovskavirus</taxon>
        <taxon>Branisovskavirus Kc263</taxon>
    </lineage>
</organism>
<evidence type="ECO:0000313" key="3">
    <source>
        <dbReference type="Proteomes" id="UP000828443"/>
    </source>
</evidence>
<proteinExistence type="predicted"/>
<dbReference type="Proteomes" id="UP000828443">
    <property type="component" value="Segment"/>
</dbReference>
<protein>
    <submittedName>
        <fullName evidence="2">Uncharacterized protein</fullName>
    </submittedName>
</protein>
<feature type="compositionally biased region" description="Acidic residues" evidence="1">
    <location>
        <begin position="189"/>
        <end position="199"/>
    </location>
</feature>
<feature type="region of interest" description="Disordered" evidence="1">
    <location>
        <begin position="171"/>
        <end position="199"/>
    </location>
</feature>
<dbReference type="KEGG" id="vg:77953293"/>
<name>A0AAE7WGV1_9CAUD</name>